<keyword evidence="11" id="KW-1185">Reference proteome</keyword>
<proteinExistence type="predicted"/>
<evidence type="ECO:0000256" key="4">
    <source>
        <dbReference type="ARBA" id="ARBA00022679"/>
    </source>
</evidence>
<evidence type="ECO:0000256" key="1">
    <source>
        <dbReference type="ARBA" id="ARBA00004651"/>
    </source>
</evidence>
<feature type="transmembrane region" description="Helical" evidence="8">
    <location>
        <begin position="286"/>
        <end position="305"/>
    </location>
</feature>
<dbReference type="Pfam" id="PF02518">
    <property type="entry name" value="HATPase_c"/>
    <property type="match status" value="1"/>
</dbReference>
<reference evidence="11" key="1">
    <citation type="submission" date="2016-05" db="EMBL/GenBank/DDBJ databases">
        <title>Paenibacillus oryzae. sp. nov., isolated from the rice root.</title>
        <authorList>
            <person name="Zhang J."/>
            <person name="Zhang X."/>
        </authorList>
    </citation>
    <scope>NUCLEOTIDE SEQUENCE [LARGE SCALE GENOMIC DNA]</scope>
    <source>
        <strain evidence="11">KCTC13222</strain>
    </source>
</reference>
<comment type="caution">
    <text evidence="10">The sequence shown here is derived from an EMBL/GenBank/DDBJ whole genome shotgun (WGS) entry which is preliminary data.</text>
</comment>
<dbReference type="AlphaFoldDB" id="A0A1C0ZTT4"/>
<keyword evidence="4" id="KW-0808">Transferase</keyword>
<dbReference type="InterPro" id="IPR036890">
    <property type="entry name" value="HATPase_C_sf"/>
</dbReference>
<keyword evidence="5" id="KW-0418">Kinase</keyword>
<sequence length="585" mass="67627">MNTPVGYWRRTSLRAKLIISVLIMTIPLVGMLLYNNYYAIHVVRDQVADSYKNMLNLYTNQSDSKLDDIDSYMRTVAGTGYDLLSLSQEATEGGYYSAKIYLFNKLNNDINLYDPVSSFFVYTDHRQDFFNISKNNPTAIKENEIIQNYMIDYIHSELFSTGSSSKVWKFVRINQENYLIDIVRSGDAYLGTLISTDELVKPLRSLQIGEEGEVLLANRQGEPISTSKLVNEYGIELQQKINEYYISGTNKKFLVVGAPSQRGDFSLNALIPDQYILANLPYLQSIVWFITIAAFLFIPMGLYAMRQSVLVPLYRLLRTMKKVREGDWSSRVELSNTSGEFQLMGIAFNAMMSEVERLRINVYEEQLNKQKEELQRLQLQVNPHFFLNTLNIIYNLAKIKNYDLILEMTMSLIEYFRFMFRSNTSFVPLKDELEHTLNYLKIQNLRFPDKLKWTIHSPDYLLDVPIPPLVIQSFVENSIKHAVTLDEPLTINVQIEFLIEEHGSRMKISIRDTGPGYKNDILEKLQAGRSVENERGEHTGIWNVERRLRLLYGEVASIVYENDKDAHGAKIEMIIPTNPGLEETR</sequence>
<dbReference type="InterPro" id="IPR010559">
    <property type="entry name" value="Sig_transdc_His_kin_internal"/>
</dbReference>
<dbReference type="InterPro" id="IPR050640">
    <property type="entry name" value="Bact_2-comp_sensor_kinase"/>
</dbReference>
<keyword evidence="3" id="KW-0597">Phosphoprotein</keyword>
<protein>
    <recommendedName>
        <fullName evidence="9">HAMP domain-containing protein</fullName>
    </recommendedName>
</protein>
<keyword evidence="8" id="KW-0812">Transmembrane</keyword>
<comment type="subcellular location">
    <subcellularLocation>
        <location evidence="1">Cell membrane</location>
        <topology evidence="1">Multi-pass membrane protein</topology>
    </subcellularLocation>
</comment>
<evidence type="ECO:0000256" key="6">
    <source>
        <dbReference type="ARBA" id="ARBA00023136"/>
    </source>
</evidence>
<dbReference type="PROSITE" id="PS50885">
    <property type="entry name" value="HAMP"/>
    <property type="match status" value="1"/>
</dbReference>
<dbReference type="Gene3D" id="6.10.340.10">
    <property type="match status" value="1"/>
</dbReference>
<feature type="transmembrane region" description="Helical" evidence="8">
    <location>
        <begin position="17"/>
        <end position="34"/>
    </location>
</feature>
<keyword evidence="8" id="KW-1133">Transmembrane helix</keyword>
<accession>A0A1C0ZTT4</accession>
<dbReference type="RefSeq" id="WP_065858521.1">
    <property type="nucleotide sequence ID" value="NZ_LYPC01000028.1"/>
</dbReference>
<evidence type="ECO:0000259" key="9">
    <source>
        <dbReference type="PROSITE" id="PS50885"/>
    </source>
</evidence>
<evidence type="ECO:0000256" key="5">
    <source>
        <dbReference type="ARBA" id="ARBA00022777"/>
    </source>
</evidence>
<keyword evidence="7" id="KW-0175">Coiled coil</keyword>
<organism evidence="10 11">
    <name type="scientific">Paenibacillus pectinilyticus</name>
    <dbReference type="NCBI Taxonomy" id="512399"/>
    <lineage>
        <taxon>Bacteria</taxon>
        <taxon>Bacillati</taxon>
        <taxon>Bacillota</taxon>
        <taxon>Bacilli</taxon>
        <taxon>Bacillales</taxon>
        <taxon>Paenibacillaceae</taxon>
        <taxon>Paenibacillus</taxon>
    </lineage>
</organism>
<dbReference type="Pfam" id="PF00672">
    <property type="entry name" value="HAMP"/>
    <property type="match status" value="1"/>
</dbReference>
<dbReference type="GO" id="GO:0000155">
    <property type="term" value="F:phosphorelay sensor kinase activity"/>
    <property type="evidence" value="ECO:0007669"/>
    <property type="project" value="InterPro"/>
</dbReference>
<dbReference type="SUPFAM" id="SSF55874">
    <property type="entry name" value="ATPase domain of HSP90 chaperone/DNA topoisomerase II/histidine kinase"/>
    <property type="match status" value="1"/>
</dbReference>
<gene>
    <name evidence="10" type="ORF">A8709_07275</name>
</gene>
<evidence type="ECO:0000313" key="10">
    <source>
        <dbReference type="EMBL" id="OCT11462.1"/>
    </source>
</evidence>
<dbReference type="GO" id="GO:0005886">
    <property type="term" value="C:plasma membrane"/>
    <property type="evidence" value="ECO:0007669"/>
    <property type="project" value="UniProtKB-SubCell"/>
</dbReference>
<dbReference type="Gene3D" id="3.30.565.10">
    <property type="entry name" value="Histidine kinase-like ATPase, C-terminal domain"/>
    <property type="match status" value="1"/>
</dbReference>
<evidence type="ECO:0000313" key="11">
    <source>
        <dbReference type="Proteomes" id="UP000093309"/>
    </source>
</evidence>
<dbReference type="Proteomes" id="UP000093309">
    <property type="component" value="Unassembled WGS sequence"/>
</dbReference>
<name>A0A1C0ZTT4_9BACL</name>
<dbReference type="InterPro" id="IPR003660">
    <property type="entry name" value="HAMP_dom"/>
</dbReference>
<evidence type="ECO:0000256" key="7">
    <source>
        <dbReference type="SAM" id="Coils"/>
    </source>
</evidence>
<evidence type="ECO:0000256" key="8">
    <source>
        <dbReference type="SAM" id="Phobius"/>
    </source>
</evidence>
<dbReference type="OrthoDB" id="759642at2"/>
<feature type="coiled-coil region" evidence="7">
    <location>
        <begin position="353"/>
        <end position="380"/>
    </location>
</feature>
<dbReference type="PANTHER" id="PTHR34220">
    <property type="entry name" value="SENSOR HISTIDINE KINASE YPDA"/>
    <property type="match status" value="1"/>
</dbReference>
<evidence type="ECO:0000256" key="2">
    <source>
        <dbReference type="ARBA" id="ARBA00022475"/>
    </source>
</evidence>
<dbReference type="SMART" id="SM00304">
    <property type="entry name" value="HAMP"/>
    <property type="match status" value="1"/>
</dbReference>
<dbReference type="PANTHER" id="PTHR34220:SF7">
    <property type="entry name" value="SENSOR HISTIDINE KINASE YPDA"/>
    <property type="match status" value="1"/>
</dbReference>
<dbReference type="CDD" id="cd06225">
    <property type="entry name" value="HAMP"/>
    <property type="match status" value="1"/>
</dbReference>
<dbReference type="SUPFAM" id="SSF158472">
    <property type="entry name" value="HAMP domain-like"/>
    <property type="match status" value="1"/>
</dbReference>
<feature type="domain" description="HAMP" evidence="9">
    <location>
        <begin position="307"/>
        <end position="360"/>
    </location>
</feature>
<dbReference type="InterPro" id="IPR003594">
    <property type="entry name" value="HATPase_dom"/>
</dbReference>
<keyword evidence="2" id="KW-1003">Cell membrane</keyword>
<dbReference type="Pfam" id="PF06580">
    <property type="entry name" value="His_kinase"/>
    <property type="match status" value="1"/>
</dbReference>
<keyword evidence="6 8" id="KW-0472">Membrane</keyword>
<evidence type="ECO:0000256" key="3">
    <source>
        <dbReference type="ARBA" id="ARBA00022553"/>
    </source>
</evidence>
<dbReference type="EMBL" id="LYPC01000028">
    <property type="protein sequence ID" value="OCT11462.1"/>
    <property type="molecule type" value="Genomic_DNA"/>
</dbReference>
<dbReference type="STRING" id="512399.A8709_07275"/>